<protein>
    <recommendedName>
        <fullName evidence="6">FAD-binding domain-containing protein</fullName>
    </recommendedName>
</protein>
<sequence length="459" mass="50237">MARDIPSSSTSPSSGIKVIVVGLGLAGLTTAIECHRKGHSVIVLERITQLKHDAGDGIAIGPNAVRIIRQWGSEVVAEIDRTRCDATHADMMDHCDKFIARNELPGKGQQFVTNRAKLVSILYEHAKGLGIDIRFGAQVTEYWETSDEAGVIVNGEDRLAANCVVCADGVNGMSRQFITGEKVDRTRKETGWATFRAHIDTNSEPFASDPEAQWVLKGTSEQDQAYAWFGEGVNMAMLTMGRGKDLVWMTTHWDCYGAEETWSGGGGHAKLADAMAAIDHWPGKERIQAVIRHTQPSKLVNHPLVYRPPLKTWISPGGRAILIGDAAHPYFPVVGQGGSQGMEDGAVIAVTLALAGKDQVPLGLRAAEKIRYPRASVIQLGSSALQEALLRPDWETVAKDPDLFRFPNPDWVFNHDCQEYTHLVFETVVQAIQTGSEYIPSNIPVDGVYRVENTYNVEA</sequence>
<evidence type="ECO:0000313" key="7">
    <source>
        <dbReference type="EMBL" id="GIC84250.1"/>
    </source>
</evidence>
<keyword evidence="3" id="KW-0274">FAD</keyword>
<feature type="domain" description="FAD-binding" evidence="6">
    <location>
        <begin position="17"/>
        <end position="375"/>
    </location>
</feature>
<comment type="caution">
    <text evidence="7">The sequence shown here is derived from an EMBL/GenBank/DDBJ whole genome shotgun (WGS) entry which is preliminary data.</text>
</comment>
<dbReference type="PANTHER" id="PTHR13789">
    <property type="entry name" value="MONOOXYGENASE"/>
    <property type="match status" value="1"/>
</dbReference>
<evidence type="ECO:0000256" key="2">
    <source>
        <dbReference type="ARBA" id="ARBA00022630"/>
    </source>
</evidence>
<dbReference type="PRINTS" id="PR00420">
    <property type="entry name" value="RNGMNOXGNASE"/>
</dbReference>
<dbReference type="InterPro" id="IPR050493">
    <property type="entry name" value="FAD-dep_Monooxygenase_BioMet"/>
</dbReference>
<evidence type="ECO:0000256" key="1">
    <source>
        <dbReference type="ARBA" id="ARBA00007992"/>
    </source>
</evidence>
<evidence type="ECO:0000256" key="4">
    <source>
        <dbReference type="ARBA" id="ARBA00023002"/>
    </source>
</evidence>
<evidence type="ECO:0000256" key="5">
    <source>
        <dbReference type="ARBA" id="ARBA00023033"/>
    </source>
</evidence>
<evidence type="ECO:0000256" key="3">
    <source>
        <dbReference type="ARBA" id="ARBA00022827"/>
    </source>
</evidence>
<dbReference type="RefSeq" id="XP_043141516.1">
    <property type="nucleotide sequence ID" value="XM_043285581.1"/>
</dbReference>
<dbReference type="Proteomes" id="UP000036893">
    <property type="component" value="Unassembled WGS sequence"/>
</dbReference>
<keyword evidence="5" id="KW-0503">Monooxygenase</keyword>
<reference evidence="7" key="2">
    <citation type="submission" date="2021-01" db="EMBL/GenBank/DDBJ databases">
        <title>Pan-genome distribution and transcriptional activeness of fungal secondary metabolism genes in Aspergillus section Fumigati.</title>
        <authorList>
            <person name="Takahashi H."/>
            <person name="Umemura M."/>
            <person name="Ninomiya A."/>
            <person name="Kusuya Y."/>
            <person name="Urayama S."/>
            <person name="Shimizu M."/>
            <person name="Watanabe A."/>
            <person name="Kamei K."/>
            <person name="Yaguchi T."/>
            <person name="Hagiwara D."/>
        </authorList>
    </citation>
    <scope>NUCLEOTIDE SEQUENCE</scope>
    <source>
        <strain evidence="7">IFM 46973</strain>
    </source>
</reference>
<keyword evidence="4" id="KW-0560">Oxidoreductase</keyword>
<name>A0A8E0UWI5_9EURO</name>
<accession>A0A8E0UWI5</accession>
<dbReference type="Pfam" id="PF01494">
    <property type="entry name" value="FAD_binding_3"/>
    <property type="match status" value="1"/>
</dbReference>
<dbReference type="Gene3D" id="3.50.50.60">
    <property type="entry name" value="FAD/NAD(P)-binding domain"/>
    <property type="match status" value="1"/>
</dbReference>
<dbReference type="GeneID" id="66987540"/>
<dbReference type="SUPFAM" id="SSF51905">
    <property type="entry name" value="FAD/NAD(P)-binding domain"/>
    <property type="match status" value="1"/>
</dbReference>
<evidence type="ECO:0000259" key="6">
    <source>
        <dbReference type="Pfam" id="PF01494"/>
    </source>
</evidence>
<reference evidence="7" key="1">
    <citation type="journal article" date="2015" name="Genome Announc.">
        <title>Draft Genome Sequence of the Pathogenic Filamentous Fungus Aspergillus udagawae Strain IFM 46973T.</title>
        <authorList>
            <person name="Kusuya Y."/>
            <person name="Takahashi-Nakaguchi A."/>
            <person name="Takahashi H."/>
            <person name="Yaguchi T."/>
        </authorList>
    </citation>
    <scope>NUCLEOTIDE SEQUENCE</scope>
    <source>
        <strain evidence="7">IFM 46973</strain>
    </source>
</reference>
<comment type="similarity">
    <text evidence="1">Belongs to the paxM FAD-dependent monooxygenase family.</text>
</comment>
<gene>
    <name evidence="7" type="ORF">Aud_000064</name>
</gene>
<dbReference type="InterPro" id="IPR036188">
    <property type="entry name" value="FAD/NAD-bd_sf"/>
</dbReference>
<dbReference type="EMBL" id="BBXM02000001">
    <property type="protein sequence ID" value="GIC84250.1"/>
    <property type="molecule type" value="Genomic_DNA"/>
</dbReference>
<proteinExistence type="inferred from homology"/>
<dbReference type="PANTHER" id="PTHR13789:SF236">
    <property type="entry name" value="MONOOXYGENASE, PUTATIVE (AFU_ORTHOLOGUE AFUA_6G12060)-RELATED"/>
    <property type="match status" value="1"/>
</dbReference>
<organism evidence="7 8">
    <name type="scientific">Aspergillus udagawae</name>
    <dbReference type="NCBI Taxonomy" id="91492"/>
    <lineage>
        <taxon>Eukaryota</taxon>
        <taxon>Fungi</taxon>
        <taxon>Dikarya</taxon>
        <taxon>Ascomycota</taxon>
        <taxon>Pezizomycotina</taxon>
        <taxon>Eurotiomycetes</taxon>
        <taxon>Eurotiomycetidae</taxon>
        <taxon>Eurotiales</taxon>
        <taxon>Aspergillaceae</taxon>
        <taxon>Aspergillus</taxon>
        <taxon>Aspergillus subgen. Fumigati</taxon>
    </lineage>
</organism>
<dbReference type="AlphaFoldDB" id="A0A8E0UWI5"/>
<dbReference type="GO" id="GO:0004497">
    <property type="term" value="F:monooxygenase activity"/>
    <property type="evidence" value="ECO:0007669"/>
    <property type="project" value="UniProtKB-KW"/>
</dbReference>
<dbReference type="InterPro" id="IPR002938">
    <property type="entry name" value="FAD-bd"/>
</dbReference>
<keyword evidence="2" id="KW-0285">Flavoprotein</keyword>
<dbReference type="GO" id="GO:0071949">
    <property type="term" value="F:FAD binding"/>
    <property type="evidence" value="ECO:0007669"/>
    <property type="project" value="InterPro"/>
</dbReference>
<evidence type="ECO:0000313" key="8">
    <source>
        <dbReference type="Proteomes" id="UP000036893"/>
    </source>
</evidence>